<proteinExistence type="predicted"/>
<evidence type="ECO:0000313" key="2">
    <source>
        <dbReference type="EMBL" id="DAE29467.1"/>
    </source>
</evidence>
<protein>
    <submittedName>
        <fullName evidence="2">Uncharacterized protein</fullName>
    </submittedName>
</protein>
<dbReference type="EMBL" id="BK059094">
    <property type="protein sequence ID" value="DAE29467.1"/>
    <property type="molecule type" value="Genomic_DNA"/>
</dbReference>
<name>A0A8S5RE85_9VIRU</name>
<feature type="transmembrane region" description="Helical" evidence="1">
    <location>
        <begin position="45"/>
        <end position="63"/>
    </location>
</feature>
<keyword evidence="1" id="KW-1133">Transmembrane helix</keyword>
<reference evidence="2" key="1">
    <citation type="journal article" date="2021" name="Proc. Natl. Acad. Sci. U.S.A.">
        <title>A Catalog of Tens of Thousands of Viruses from Human Metagenomes Reveals Hidden Associations with Chronic Diseases.</title>
        <authorList>
            <person name="Tisza M.J."/>
            <person name="Buck C.B."/>
        </authorList>
    </citation>
    <scope>NUCLEOTIDE SEQUENCE</scope>
    <source>
        <strain evidence="2">Ctd0M1</strain>
    </source>
</reference>
<evidence type="ECO:0000256" key="1">
    <source>
        <dbReference type="SAM" id="Phobius"/>
    </source>
</evidence>
<sequence length="106" mass="12240">MSDLLNKYQTSPSPKAQISIYDYERMNNRTRKIQRIKLKDKVKTVALYACGVAALVFTAYNMHEYNKSFDNCLRLLEQIEVNSAILDQEINTLSKSINGLVEVDYE</sequence>
<keyword evidence="1" id="KW-0472">Membrane</keyword>
<organism evidence="2">
    <name type="scientific">virus sp. ctd0M1</name>
    <dbReference type="NCBI Taxonomy" id="2827993"/>
    <lineage>
        <taxon>Viruses</taxon>
    </lineage>
</organism>
<keyword evidence="1" id="KW-0812">Transmembrane</keyword>
<accession>A0A8S5RE85</accession>